<evidence type="ECO:0000259" key="3">
    <source>
        <dbReference type="PROSITE" id="PS51912"/>
    </source>
</evidence>
<dbReference type="Pfam" id="PF00501">
    <property type="entry name" value="AMP-binding"/>
    <property type="match status" value="2"/>
</dbReference>
<dbReference type="Proteomes" id="UP000054632">
    <property type="component" value="Unassembled WGS sequence"/>
</dbReference>
<organism evidence="4 5">
    <name type="scientific">Trichinella pseudospiralis</name>
    <name type="common">Parasitic roundworm</name>
    <dbReference type="NCBI Taxonomy" id="6337"/>
    <lineage>
        <taxon>Eukaryota</taxon>
        <taxon>Metazoa</taxon>
        <taxon>Ecdysozoa</taxon>
        <taxon>Nematoda</taxon>
        <taxon>Enoplea</taxon>
        <taxon>Dorylaimia</taxon>
        <taxon>Trichinellida</taxon>
        <taxon>Trichinellidae</taxon>
        <taxon>Trichinella</taxon>
    </lineage>
</organism>
<dbReference type="Pfam" id="PF23024">
    <property type="entry name" value="AMP-dom_DIP2-like"/>
    <property type="match status" value="1"/>
</dbReference>
<feature type="non-terminal residue" evidence="4">
    <location>
        <position position="1"/>
    </location>
</feature>
<dbReference type="FunFam" id="3.30.300.30:FF:000001">
    <property type="entry name" value="DIP2 disco-interacting protein 2 homolog C"/>
    <property type="match status" value="1"/>
</dbReference>
<comment type="caution">
    <text evidence="4">The sequence shown here is derived from an EMBL/GenBank/DDBJ whole genome shotgun (WGS) entry which is preliminary data.</text>
</comment>
<sequence>LMASVDYSLLPREAREQLAQLDLELSEGDLTRKGYEKKKNNLLSQFDLSTTPGKASPTTRAQRRRHRRVTRDESRFHSEIRIEAVQQALARYAQREQKGPSVPVPVKRASQAQRNLLTKNTLLSDSSSEDDSLVSSGGDSVNFKATPNSIFHVSAFGPTTGDKVTSSLLNDLSKGITFSSENGSSRPPPPDVTTDAQAALLVKNNADKQDDHQPSSVRVANAANNNRLSTVSILDKTDGQADYQNADLGIKSSKVSQKIQLLLSTLQKPKKKPLHEYYNDDDVELEAMAKMIDPSAPKPEGAIIYPATGESVRVAPTFPRSLTSALQRYGVSNAKSLVGTVLDHAGRAAGTLTYGKLLSRSTKLAYLLSNKMINKVEPLLKPGDRVALVYPNNDPLGFMVAFYGCLLARIIPVLIEVPISKRVCDFCFLFPPLQDGGIQQVGFLLGSCGVQVALTSESCYKGLPKSPNGDVIDFKAWPKLTWLITDHLSKAPKDWFPTLMCDDDRIAYIEYTTDKEGSVKGVSVSFASLTAHSKALTAACQYKEGETMVCVLDFKREVGLWHAIQTSVFNAMHVIFVPYSLMKVNPAVWLQMITKCKATIALAKSRDLHWGLLAARDCKDVNLSSLRILLVADGSNPWSLTSCDQFVNVFKSRGLQNNVLCPCASSSETLTVAIRRGGQANSNSIRGTLSMSALSFGVVRVDQDSSLTSLTLQDSGQVLPGAIVAVVKLNGSPYLCKADEIGEICVLAHSTTMCYWGLEGLSYQIFNVEPLGADDRPISVMPYVRSGLIGFLAPGGLVFVCGIKNGLMCVSGRYHNVDDIIATVLAVEPMKFVYRGRIAVFSVKVLRDERICIIAEQRAGVYEEDSFQWMSRVLQAIDTIHMVGVYCLALVPPNGLTKTPLGGIHVSETRQKFLDGTLNFSNLLMCPHTCVTNLPKPREPQPDVGPAAVFVGNIVQGARIAVAQGRDLGPMDEDQHQYLHEILRTRALQSPEHVLFTLINSKGAEVTSLTCANLMRRADRIGCLLLEKGRLNVGDHVALIFAPGIELICAFYGCLVVEEEEEEEEEEDDDDDDDDYDYDAEEVQKEKGMVPVCIRPPHPQNLQSTLPTVKMVVDVSRSVAILSTASIIKLLRSKEASSRVDAKAWPTILDADEPCRRKHVDQYRPHSPNSTCYLDFSVSTTGMLAGIKMSHLGISAQCRSLKMACELYPSRHVCLCLDPYCGLGFVLWCISSIHSGHHSILIPPSEIDLNPSVWLSSVSHFKVRDTFCSYGVVELCVRDLASQVTQLKERGVQLSCVRTCVIVAEERPRVQLCAAFAKLFSSLGLPPRAVSTSFGCRVNVAICMQGASSPDPSTVYVDMKALRNDRVTLVEKGSPHSLPVMESGKLLPGVKVVIANPDTCGQLADSHLGEIWVQSMHNASGYFTIHGEESSIHNSHFNAHLSTGDTLSNFARTGYVGFLRRTQAVTADGGKLNVNIINKMCKYPHDAVFVIGALDETMMLRGMRYHPIDIETSILRANRKITECAVFTWTNLLVVVAELEGSENEALNVVPLITSTVLEEHYLIVGVVVIVDPGAIPINSRGEKQRMHLRDSFLHDQLDPIYVAYNM</sequence>
<dbReference type="InterPro" id="IPR000873">
    <property type="entry name" value="AMP-dep_synth/lig_dom"/>
</dbReference>
<dbReference type="Gene3D" id="3.40.50.12780">
    <property type="entry name" value="N-terminal domain of ligase-like"/>
    <property type="match status" value="3"/>
</dbReference>
<dbReference type="InterPro" id="IPR037337">
    <property type="entry name" value="Dip2-like_dom"/>
</dbReference>
<dbReference type="SUPFAM" id="SSF56801">
    <property type="entry name" value="Acetyl-CoA synthetase-like"/>
    <property type="match status" value="3"/>
</dbReference>
<dbReference type="PANTHER" id="PTHR22754">
    <property type="entry name" value="DISCO-INTERACTING PROTEIN 2 DIP2 -RELATED"/>
    <property type="match status" value="1"/>
</dbReference>
<dbReference type="Pfam" id="PF06464">
    <property type="entry name" value="DMAP_binding"/>
    <property type="match status" value="1"/>
</dbReference>
<dbReference type="EMBL" id="JYDR01000030">
    <property type="protein sequence ID" value="KRY73886.1"/>
    <property type="molecule type" value="Genomic_DNA"/>
</dbReference>
<dbReference type="InterPro" id="IPR042099">
    <property type="entry name" value="ANL_N_sf"/>
</dbReference>
<evidence type="ECO:0000313" key="4">
    <source>
        <dbReference type="EMBL" id="KRY73886.1"/>
    </source>
</evidence>
<evidence type="ECO:0000313" key="5">
    <source>
        <dbReference type="Proteomes" id="UP000054632"/>
    </source>
</evidence>
<dbReference type="InterPro" id="IPR010506">
    <property type="entry name" value="DMAP1-bd"/>
</dbReference>
<dbReference type="PROSITE" id="PS51912">
    <property type="entry name" value="DMAP1_BIND"/>
    <property type="match status" value="1"/>
</dbReference>
<feature type="region of interest" description="Disordered" evidence="2">
    <location>
        <begin position="47"/>
        <end position="75"/>
    </location>
</feature>
<dbReference type="Gene3D" id="3.30.300.30">
    <property type="match status" value="2"/>
</dbReference>
<evidence type="ECO:0000256" key="2">
    <source>
        <dbReference type="SAM" id="MobiDB-lite"/>
    </source>
</evidence>
<feature type="region of interest" description="Disordered" evidence="2">
    <location>
        <begin position="118"/>
        <end position="137"/>
    </location>
</feature>
<dbReference type="SMART" id="SM01137">
    <property type="entry name" value="DMAP_binding"/>
    <property type="match status" value="1"/>
</dbReference>
<dbReference type="PANTHER" id="PTHR22754:SF32">
    <property type="entry name" value="DISCO-INTERACTING PROTEIN 2"/>
    <property type="match status" value="1"/>
</dbReference>
<name>A0A0V1EJ87_TRIPS</name>
<dbReference type="CDD" id="cd05905">
    <property type="entry name" value="Dip2"/>
    <property type="match status" value="2"/>
</dbReference>
<evidence type="ECO:0000256" key="1">
    <source>
        <dbReference type="ARBA" id="ARBA00007735"/>
    </source>
</evidence>
<accession>A0A0V1EJ87</accession>
<protein>
    <submittedName>
        <fullName evidence="4">Disco-interacting protein 2-like protein C</fullName>
    </submittedName>
</protein>
<proteinExistence type="inferred from homology"/>
<reference evidence="4 5" key="1">
    <citation type="submission" date="2015-01" db="EMBL/GenBank/DDBJ databases">
        <title>Evolution of Trichinella species and genotypes.</title>
        <authorList>
            <person name="Korhonen P.K."/>
            <person name="Edoardo P."/>
            <person name="Giuseppe L.R."/>
            <person name="Gasser R.B."/>
        </authorList>
    </citation>
    <scope>NUCLEOTIDE SEQUENCE [LARGE SCALE GENOMIC DNA]</scope>
    <source>
        <strain evidence="4">ISS13</strain>
    </source>
</reference>
<gene>
    <name evidence="4" type="primary">DIP2C</name>
    <name evidence="4" type="ORF">T4A_2384</name>
</gene>
<feature type="domain" description="DMAP1-binding" evidence="3">
    <location>
        <begin position="6"/>
        <end position="112"/>
    </location>
</feature>
<dbReference type="InterPro" id="IPR025110">
    <property type="entry name" value="AMP-bd_C"/>
</dbReference>
<dbReference type="InterPro" id="IPR045851">
    <property type="entry name" value="AMP-bd_C_sf"/>
</dbReference>
<comment type="similarity">
    <text evidence="1">Belongs to the DIP2 family.</text>
</comment>
<feature type="compositionally biased region" description="Polar residues" evidence="2">
    <location>
        <begin position="47"/>
        <end position="59"/>
    </location>
</feature>